<keyword evidence="1" id="KW-0560">Oxidoreductase</keyword>
<keyword evidence="5" id="KW-1185">Reference proteome</keyword>
<feature type="domain" description="NADP-dependent oxidoreductase" evidence="3">
    <location>
        <begin position="47"/>
        <end position="339"/>
    </location>
</feature>
<organism evidence="4 5">
    <name type="scientific">Lacipirellula parvula</name>
    <dbReference type="NCBI Taxonomy" id="2650471"/>
    <lineage>
        <taxon>Bacteria</taxon>
        <taxon>Pseudomonadati</taxon>
        <taxon>Planctomycetota</taxon>
        <taxon>Planctomycetia</taxon>
        <taxon>Pirellulales</taxon>
        <taxon>Lacipirellulaceae</taxon>
        <taxon>Lacipirellula</taxon>
    </lineage>
</organism>
<dbReference type="AlphaFoldDB" id="A0A5K7X842"/>
<evidence type="ECO:0000256" key="1">
    <source>
        <dbReference type="ARBA" id="ARBA00023002"/>
    </source>
</evidence>
<dbReference type="PANTHER" id="PTHR43625:SF40">
    <property type="entry name" value="ALDO-KETO REDUCTASE YAKC [NADP(+)]"/>
    <property type="match status" value="1"/>
</dbReference>
<dbReference type="InterPro" id="IPR036812">
    <property type="entry name" value="NAD(P)_OxRdtase_dom_sf"/>
</dbReference>
<dbReference type="GO" id="GO:0016491">
    <property type="term" value="F:oxidoreductase activity"/>
    <property type="evidence" value="ECO:0007669"/>
    <property type="project" value="UniProtKB-KW"/>
</dbReference>
<evidence type="ECO:0000313" key="4">
    <source>
        <dbReference type="EMBL" id="BBO32728.1"/>
    </source>
</evidence>
<dbReference type="KEGG" id="lpav:PLANPX_2340"/>
<sequence length="353" mass="38135">MEISWSVASTSSDSGQPSEFTMPVPSFDTASDRRRLGRTDIEISSVSLGCWPIAGVTSLDVNDADSIATIRASLAAGVNFIDTAYCYGAHGESENLIRRALEGTSRDEVVIATKGGIHYDAAGKQAKDASPATIARECDESLQRLGVEYVELYYLHSPDPNVPLVESAAAIQRLIDAGKTRTAGASNCTLEQLREFHAVCPLSAVQLPYNMLQRDIEQATIPWCLAEGISVTAYWPLMKGLLAGKIGTETKLADDDNRKSYPMYQGDEFERNQAFVTSLRDIAANVGRTVAEVVINWTISQPGITSALCGAKRGWQIEETASAMGWRLPPDALAAIETAIKARGTAAVKRIFQ</sequence>
<dbReference type="CDD" id="cd19084">
    <property type="entry name" value="AKR_AKR11B1-like"/>
    <property type="match status" value="1"/>
</dbReference>
<protein>
    <recommendedName>
        <fullName evidence="3">NADP-dependent oxidoreductase domain-containing protein</fullName>
    </recommendedName>
</protein>
<dbReference type="EMBL" id="AP021861">
    <property type="protein sequence ID" value="BBO32728.1"/>
    <property type="molecule type" value="Genomic_DNA"/>
</dbReference>
<accession>A0A5K7X842</accession>
<evidence type="ECO:0000259" key="3">
    <source>
        <dbReference type="Pfam" id="PF00248"/>
    </source>
</evidence>
<dbReference type="InterPro" id="IPR050791">
    <property type="entry name" value="Aldo-Keto_reductase"/>
</dbReference>
<evidence type="ECO:0000313" key="5">
    <source>
        <dbReference type="Proteomes" id="UP000326837"/>
    </source>
</evidence>
<proteinExistence type="predicted"/>
<name>A0A5K7X842_9BACT</name>
<dbReference type="Proteomes" id="UP000326837">
    <property type="component" value="Chromosome"/>
</dbReference>
<evidence type="ECO:0000256" key="2">
    <source>
        <dbReference type="SAM" id="MobiDB-lite"/>
    </source>
</evidence>
<feature type="compositionally biased region" description="Polar residues" evidence="2">
    <location>
        <begin position="1"/>
        <end position="19"/>
    </location>
</feature>
<dbReference type="Pfam" id="PF00248">
    <property type="entry name" value="Aldo_ket_red"/>
    <property type="match status" value="1"/>
</dbReference>
<dbReference type="GO" id="GO:0005737">
    <property type="term" value="C:cytoplasm"/>
    <property type="evidence" value="ECO:0007669"/>
    <property type="project" value="TreeGrafter"/>
</dbReference>
<feature type="region of interest" description="Disordered" evidence="2">
    <location>
        <begin position="1"/>
        <end position="27"/>
    </location>
</feature>
<dbReference type="SUPFAM" id="SSF51430">
    <property type="entry name" value="NAD(P)-linked oxidoreductase"/>
    <property type="match status" value="1"/>
</dbReference>
<dbReference type="Gene3D" id="3.20.20.100">
    <property type="entry name" value="NADP-dependent oxidoreductase domain"/>
    <property type="match status" value="1"/>
</dbReference>
<dbReference type="PANTHER" id="PTHR43625">
    <property type="entry name" value="AFLATOXIN B1 ALDEHYDE REDUCTASE"/>
    <property type="match status" value="1"/>
</dbReference>
<dbReference type="InterPro" id="IPR023210">
    <property type="entry name" value="NADP_OxRdtase_dom"/>
</dbReference>
<reference evidence="5" key="1">
    <citation type="submission" date="2019-10" db="EMBL/GenBank/DDBJ databases">
        <title>Lacipirellula parvula gen. nov., sp. nov., representing a lineage of planctomycetes widespread in freshwater anoxic habitats, and description of the family Lacipirellulaceae.</title>
        <authorList>
            <person name="Dedysh S.N."/>
            <person name="Kulichevskaya I.S."/>
            <person name="Beletsky A.V."/>
            <person name="Rakitin A.L."/>
            <person name="Mardanov A.V."/>
            <person name="Ivanova A.A."/>
            <person name="Saltykova V.X."/>
            <person name="Rijpstra W.I.C."/>
            <person name="Sinninghe Damste J.S."/>
            <person name="Ravin N.V."/>
        </authorList>
    </citation>
    <scope>NUCLEOTIDE SEQUENCE [LARGE SCALE GENOMIC DNA]</scope>
    <source>
        <strain evidence="5">PX69</strain>
    </source>
</reference>
<gene>
    <name evidence="4" type="ORF">PLANPX_2340</name>
</gene>